<dbReference type="EMBL" id="BMIK01000022">
    <property type="protein sequence ID" value="GGC45182.1"/>
    <property type="molecule type" value="Genomic_DNA"/>
</dbReference>
<proteinExistence type="predicted"/>
<feature type="domain" description="Polysaccharide export protein N-terminal" evidence="2">
    <location>
        <begin position="45"/>
        <end position="142"/>
    </location>
</feature>
<organism evidence="4 5">
    <name type="scientific">Parapedobacter defluvii</name>
    <dbReference type="NCBI Taxonomy" id="2045106"/>
    <lineage>
        <taxon>Bacteria</taxon>
        <taxon>Pseudomonadati</taxon>
        <taxon>Bacteroidota</taxon>
        <taxon>Sphingobacteriia</taxon>
        <taxon>Sphingobacteriales</taxon>
        <taxon>Sphingobacteriaceae</taxon>
        <taxon>Parapedobacter</taxon>
    </lineage>
</organism>
<evidence type="ECO:0000313" key="4">
    <source>
        <dbReference type="EMBL" id="GGC45182.1"/>
    </source>
</evidence>
<evidence type="ECO:0000313" key="5">
    <source>
        <dbReference type="Proteomes" id="UP000597338"/>
    </source>
</evidence>
<dbReference type="InterPro" id="IPR049712">
    <property type="entry name" value="Poly_export"/>
</dbReference>
<dbReference type="InterPro" id="IPR003715">
    <property type="entry name" value="Poly_export_N"/>
</dbReference>
<dbReference type="RefSeq" id="WP_188753418.1">
    <property type="nucleotide sequence ID" value="NZ_BMIK01000022.1"/>
</dbReference>
<dbReference type="Pfam" id="PF10531">
    <property type="entry name" value="SLBB"/>
    <property type="match status" value="1"/>
</dbReference>
<comment type="caution">
    <text evidence="4">The sequence shown here is derived from an EMBL/GenBank/DDBJ whole genome shotgun (WGS) entry which is preliminary data.</text>
</comment>
<dbReference type="Gene3D" id="3.10.560.10">
    <property type="entry name" value="Outer membrane lipoprotein wza domain like"/>
    <property type="match status" value="2"/>
</dbReference>
<reference evidence="5" key="1">
    <citation type="journal article" date="2019" name="Int. J. Syst. Evol. Microbiol.">
        <title>The Global Catalogue of Microorganisms (GCM) 10K type strain sequencing project: providing services to taxonomists for standard genome sequencing and annotation.</title>
        <authorList>
            <consortium name="The Broad Institute Genomics Platform"/>
            <consortium name="The Broad Institute Genome Sequencing Center for Infectious Disease"/>
            <person name="Wu L."/>
            <person name="Ma J."/>
        </authorList>
    </citation>
    <scope>NUCLEOTIDE SEQUENCE [LARGE SCALE GENOMIC DNA]</scope>
    <source>
        <strain evidence="5">CGMCC 1.15342</strain>
    </source>
</reference>
<keyword evidence="1" id="KW-0732">Signal</keyword>
<dbReference type="Pfam" id="PF02563">
    <property type="entry name" value="Poly_export"/>
    <property type="match status" value="1"/>
</dbReference>
<dbReference type="InterPro" id="IPR019554">
    <property type="entry name" value="Soluble_ligand-bd"/>
</dbReference>
<dbReference type="PANTHER" id="PTHR33619">
    <property type="entry name" value="POLYSACCHARIDE EXPORT PROTEIN GFCE-RELATED"/>
    <property type="match status" value="1"/>
</dbReference>
<dbReference type="PROSITE" id="PS51257">
    <property type="entry name" value="PROKAR_LIPOPROTEIN"/>
    <property type="match status" value="1"/>
</dbReference>
<dbReference type="PANTHER" id="PTHR33619:SF3">
    <property type="entry name" value="POLYSACCHARIDE EXPORT PROTEIN GFCE-RELATED"/>
    <property type="match status" value="1"/>
</dbReference>
<protein>
    <submittedName>
        <fullName evidence="4">Polysaccharide export outer membrane protein</fullName>
    </submittedName>
</protein>
<dbReference type="Gene3D" id="3.30.1950.10">
    <property type="entry name" value="wza like domain"/>
    <property type="match status" value="1"/>
</dbReference>
<name>A0ABQ1MQS3_9SPHI</name>
<sequence length="261" mass="28575">MIKNTLYRLIAWGLFLFSSCVSTEKTVYFRDIPADHPEVTLPTYQEPLIQVDDILHITIQTIDGGTTAAINQLSGAPANAGNPAAPTGSDVPNGYLVDDEGQVTIPMLGTLKVAGLTTPEARKLIAKEASKYFNDPTVQVRFANFKVTVIGEVTRPATYTVPNEKVTLLDAIGMAGDLTIHGLRENVLLVRDNNGKKEFVRFNLNSYETFESPYFYLKQNDVIYVEPGKSKVASTNVARTQAISIFASAVTIITVIVSRLF</sequence>
<accession>A0ABQ1MQS3</accession>
<evidence type="ECO:0000259" key="3">
    <source>
        <dbReference type="Pfam" id="PF10531"/>
    </source>
</evidence>
<evidence type="ECO:0000256" key="1">
    <source>
        <dbReference type="ARBA" id="ARBA00022729"/>
    </source>
</evidence>
<gene>
    <name evidence="4" type="ORF">GCM10011386_41850</name>
</gene>
<feature type="domain" description="Soluble ligand binding" evidence="3">
    <location>
        <begin position="146"/>
        <end position="192"/>
    </location>
</feature>
<dbReference type="Proteomes" id="UP000597338">
    <property type="component" value="Unassembled WGS sequence"/>
</dbReference>
<evidence type="ECO:0000259" key="2">
    <source>
        <dbReference type="Pfam" id="PF02563"/>
    </source>
</evidence>
<keyword evidence="5" id="KW-1185">Reference proteome</keyword>